<comment type="caution">
    <text evidence="1">The sequence shown here is derived from an EMBL/GenBank/DDBJ whole genome shotgun (WGS) entry which is preliminary data.</text>
</comment>
<sequence length="211" mass="23141">YRRQYPKLPSTTKGKGKIGHIYLGYANKLGSGHWSNVYKASFKLPSPLTAAHSPNGHVIVAAKLHDGGYEARDHLKNEGMVYSQLPECLRQDYCGYATFPHKGNPSSCRNPVPLGPVVPKFYGYYVPEEGRGGSPILLLEHCGKSLAGCSSSIAEKEEVISLYARLHDAGFLQGSAYRRNMLVQPGPLTVAPESRSMDTPSYRLIDFGRGE</sequence>
<dbReference type="AlphaFoldDB" id="A0A9P5ZY71"/>
<dbReference type="Proteomes" id="UP000807025">
    <property type="component" value="Unassembled WGS sequence"/>
</dbReference>
<dbReference type="SUPFAM" id="SSF56112">
    <property type="entry name" value="Protein kinase-like (PK-like)"/>
    <property type="match status" value="1"/>
</dbReference>
<gene>
    <name evidence="1" type="ORF">BDN71DRAFT_1355897</name>
</gene>
<proteinExistence type="predicted"/>
<protein>
    <recommendedName>
        <fullName evidence="3">Protein kinase domain-containing protein</fullName>
    </recommendedName>
</protein>
<dbReference type="OrthoDB" id="5327923at2759"/>
<accession>A0A9P5ZY71</accession>
<reference evidence="1" key="1">
    <citation type="submission" date="2020-11" db="EMBL/GenBank/DDBJ databases">
        <authorList>
            <consortium name="DOE Joint Genome Institute"/>
            <person name="Ahrendt S."/>
            <person name="Riley R."/>
            <person name="Andreopoulos W."/>
            <person name="Labutti K."/>
            <person name="Pangilinan J."/>
            <person name="Ruiz-Duenas F.J."/>
            <person name="Barrasa J.M."/>
            <person name="Sanchez-Garcia M."/>
            <person name="Camarero S."/>
            <person name="Miyauchi S."/>
            <person name="Serrano A."/>
            <person name="Linde D."/>
            <person name="Babiker R."/>
            <person name="Drula E."/>
            <person name="Ayuso-Fernandez I."/>
            <person name="Pacheco R."/>
            <person name="Padilla G."/>
            <person name="Ferreira P."/>
            <person name="Barriuso J."/>
            <person name="Kellner H."/>
            <person name="Castanera R."/>
            <person name="Alfaro M."/>
            <person name="Ramirez L."/>
            <person name="Pisabarro A.G."/>
            <person name="Kuo A."/>
            <person name="Tritt A."/>
            <person name="Lipzen A."/>
            <person name="He G."/>
            <person name="Yan M."/>
            <person name="Ng V."/>
            <person name="Cullen D."/>
            <person name="Martin F."/>
            <person name="Rosso M.-N."/>
            <person name="Henrissat B."/>
            <person name="Hibbett D."/>
            <person name="Martinez A.T."/>
            <person name="Grigoriev I.V."/>
        </authorList>
    </citation>
    <scope>NUCLEOTIDE SEQUENCE</scope>
    <source>
        <strain evidence="1">ATCC 90797</strain>
    </source>
</reference>
<evidence type="ECO:0000313" key="2">
    <source>
        <dbReference type="Proteomes" id="UP000807025"/>
    </source>
</evidence>
<name>A0A9P5ZY71_PLEER</name>
<dbReference type="InterPro" id="IPR011009">
    <property type="entry name" value="Kinase-like_dom_sf"/>
</dbReference>
<organism evidence="1 2">
    <name type="scientific">Pleurotus eryngii</name>
    <name type="common">Boletus of the steppes</name>
    <dbReference type="NCBI Taxonomy" id="5323"/>
    <lineage>
        <taxon>Eukaryota</taxon>
        <taxon>Fungi</taxon>
        <taxon>Dikarya</taxon>
        <taxon>Basidiomycota</taxon>
        <taxon>Agaricomycotina</taxon>
        <taxon>Agaricomycetes</taxon>
        <taxon>Agaricomycetidae</taxon>
        <taxon>Agaricales</taxon>
        <taxon>Pleurotineae</taxon>
        <taxon>Pleurotaceae</taxon>
        <taxon>Pleurotus</taxon>
    </lineage>
</organism>
<evidence type="ECO:0008006" key="3">
    <source>
        <dbReference type="Google" id="ProtNLM"/>
    </source>
</evidence>
<keyword evidence="2" id="KW-1185">Reference proteome</keyword>
<feature type="non-terminal residue" evidence="1">
    <location>
        <position position="211"/>
    </location>
</feature>
<evidence type="ECO:0000313" key="1">
    <source>
        <dbReference type="EMBL" id="KAF9494489.1"/>
    </source>
</evidence>
<dbReference type="EMBL" id="MU154572">
    <property type="protein sequence ID" value="KAF9494489.1"/>
    <property type="molecule type" value="Genomic_DNA"/>
</dbReference>
<feature type="non-terminal residue" evidence="1">
    <location>
        <position position="1"/>
    </location>
</feature>